<evidence type="ECO:0000313" key="1">
    <source>
        <dbReference type="EMBL" id="KAH7948216.1"/>
    </source>
</evidence>
<evidence type="ECO:0000313" key="2">
    <source>
        <dbReference type="Proteomes" id="UP000821837"/>
    </source>
</evidence>
<comment type="caution">
    <text evidence="1">The sequence shown here is derived from an EMBL/GenBank/DDBJ whole genome shotgun (WGS) entry which is preliminary data.</text>
</comment>
<dbReference type="EMBL" id="JABSTV010001252">
    <property type="protein sequence ID" value="KAH7948216.1"/>
    <property type="molecule type" value="Genomic_DNA"/>
</dbReference>
<reference evidence="1" key="2">
    <citation type="submission" date="2021-09" db="EMBL/GenBank/DDBJ databases">
        <authorList>
            <person name="Jia N."/>
            <person name="Wang J."/>
            <person name="Shi W."/>
            <person name="Du L."/>
            <person name="Sun Y."/>
            <person name="Zhan W."/>
            <person name="Jiang J."/>
            <person name="Wang Q."/>
            <person name="Zhang B."/>
            <person name="Ji P."/>
            <person name="Sakyi L.B."/>
            <person name="Cui X."/>
            <person name="Yuan T."/>
            <person name="Jiang B."/>
            <person name="Yang W."/>
            <person name="Lam T.T.-Y."/>
            <person name="Chang Q."/>
            <person name="Ding S."/>
            <person name="Wang X."/>
            <person name="Zhu J."/>
            <person name="Ruan X."/>
            <person name="Zhao L."/>
            <person name="Wei J."/>
            <person name="Que T."/>
            <person name="Du C."/>
            <person name="Cheng J."/>
            <person name="Dai P."/>
            <person name="Han X."/>
            <person name="Huang E."/>
            <person name="Gao Y."/>
            <person name="Liu J."/>
            <person name="Shao H."/>
            <person name="Ye R."/>
            <person name="Li L."/>
            <person name="Wei W."/>
            <person name="Wang X."/>
            <person name="Wang C."/>
            <person name="Huo Q."/>
            <person name="Li W."/>
            <person name="Guo W."/>
            <person name="Chen H."/>
            <person name="Chen S."/>
            <person name="Zhou L."/>
            <person name="Zhou L."/>
            <person name="Ni X."/>
            <person name="Tian J."/>
            <person name="Zhou Y."/>
            <person name="Sheng Y."/>
            <person name="Liu T."/>
            <person name="Pan Y."/>
            <person name="Xia L."/>
            <person name="Li J."/>
            <person name="Zhao F."/>
            <person name="Cao W."/>
        </authorList>
    </citation>
    <scope>NUCLEOTIDE SEQUENCE</scope>
    <source>
        <strain evidence="1">Rsan-2018</strain>
        <tissue evidence="1">Larvae</tissue>
    </source>
</reference>
<dbReference type="AlphaFoldDB" id="A0A9D4PNL1"/>
<reference evidence="1" key="1">
    <citation type="journal article" date="2020" name="Cell">
        <title>Large-Scale Comparative Analyses of Tick Genomes Elucidate Their Genetic Diversity and Vector Capacities.</title>
        <authorList>
            <consortium name="Tick Genome and Microbiome Consortium (TIGMIC)"/>
            <person name="Jia N."/>
            <person name="Wang J."/>
            <person name="Shi W."/>
            <person name="Du L."/>
            <person name="Sun Y."/>
            <person name="Zhan W."/>
            <person name="Jiang J.F."/>
            <person name="Wang Q."/>
            <person name="Zhang B."/>
            <person name="Ji P."/>
            <person name="Bell-Sakyi L."/>
            <person name="Cui X.M."/>
            <person name="Yuan T.T."/>
            <person name="Jiang B.G."/>
            <person name="Yang W.F."/>
            <person name="Lam T.T."/>
            <person name="Chang Q.C."/>
            <person name="Ding S.J."/>
            <person name="Wang X.J."/>
            <person name="Zhu J.G."/>
            <person name="Ruan X.D."/>
            <person name="Zhao L."/>
            <person name="Wei J.T."/>
            <person name="Ye R.Z."/>
            <person name="Que T.C."/>
            <person name="Du C.H."/>
            <person name="Zhou Y.H."/>
            <person name="Cheng J.X."/>
            <person name="Dai P.F."/>
            <person name="Guo W.B."/>
            <person name="Han X.H."/>
            <person name="Huang E.J."/>
            <person name="Li L.F."/>
            <person name="Wei W."/>
            <person name="Gao Y.C."/>
            <person name="Liu J.Z."/>
            <person name="Shao H.Z."/>
            <person name="Wang X."/>
            <person name="Wang C.C."/>
            <person name="Yang T.C."/>
            <person name="Huo Q.B."/>
            <person name="Li W."/>
            <person name="Chen H.Y."/>
            <person name="Chen S.E."/>
            <person name="Zhou L.G."/>
            <person name="Ni X.B."/>
            <person name="Tian J.H."/>
            <person name="Sheng Y."/>
            <person name="Liu T."/>
            <person name="Pan Y.S."/>
            <person name="Xia L.Y."/>
            <person name="Li J."/>
            <person name="Zhao F."/>
            <person name="Cao W.C."/>
        </authorList>
    </citation>
    <scope>NUCLEOTIDE SEQUENCE</scope>
    <source>
        <strain evidence="1">Rsan-2018</strain>
    </source>
</reference>
<dbReference type="Pfam" id="PF10174">
    <property type="entry name" value="Cast"/>
    <property type="match status" value="1"/>
</dbReference>
<organism evidence="1 2">
    <name type="scientific">Rhipicephalus sanguineus</name>
    <name type="common">Brown dog tick</name>
    <name type="synonym">Ixodes sanguineus</name>
    <dbReference type="NCBI Taxonomy" id="34632"/>
    <lineage>
        <taxon>Eukaryota</taxon>
        <taxon>Metazoa</taxon>
        <taxon>Ecdysozoa</taxon>
        <taxon>Arthropoda</taxon>
        <taxon>Chelicerata</taxon>
        <taxon>Arachnida</taxon>
        <taxon>Acari</taxon>
        <taxon>Parasitiformes</taxon>
        <taxon>Ixodida</taxon>
        <taxon>Ixodoidea</taxon>
        <taxon>Ixodidae</taxon>
        <taxon>Rhipicephalinae</taxon>
        <taxon>Rhipicephalus</taxon>
        <taxon>Rhipicephalus</taxon>
    </lineage>
</organism>
<keyword evidence="2" id="KW-1185">Reference proteome</keyword>
<protein>
    <submittedName>
        <fullName evidence="1">Uncharacterized protein</fullName>
    </submittedName>
</protein>
<name>A0A9D4PNL1_RHISA</name>
<dbReference type="Proteomes" id="UP000821837">
    <property type="component" value="Chromosome 6"/>
</dbReference>
<sequence>MPNVSFESKFKGVTRGVLRCETSRDERRHWDAEDVSSSSSSQELELRIETQKQTLASRDESIKKLMEMLQSKGVGAFDSVLGYDKLVTGIVEPPFGAIASSVLNAGAGAASCRSIDRLLATLPHQTALTSALGRQQSGCPVQNANHGIFSTSALNDLSALLA</sequence>
<proteinExistence type="predicted"/>
<dbReference type="InterPro" id="IPR019323">
    <property type="entry name" value="ELKS/CAST"/>
</dbReference>
<gene>
    <name evidence="1" type="ORF">HPB52_019452</name>
</gene>
<accession>A0A9D4PNL1</accession>